<protein>
    <submittedName>
        <fullName evidence="2">Uncharacterized protein</fullName>
    </submittedName>
</protein>
<organism evidence="2 3">
    <name type="scientific">Archangium violaceum Cb vi76</name>
    <dbReference type="NCBI Taxonomy" id="1406225"/>
    <lineage>
        <taxon>Bacteria</taxon>
        <taxon>Pseudomonadati</taxon>
        <taxon>Myxococcota</taxon>
        <taxon>Myxococcia</taxon>
        <taxon>Myxococcales</taxon>
        <taxon>Cystobacterineae</taxon>
        <taxon>Archangiaceae</taxon>
        <taxon>Archangium</taxon>
    </lineage>
</organism>
<gene>
    <name evidence="2" type="ORF">Q664_38165</name>
</gene>
<evidence type="ECO:0000313" key="2">
    <source>
        <dbReference type="EMBL" id="KFA88894.1"/>
    </source>
</evidence>
<reference evidence="2 3" key="1">
    <citation type="submission" date="2014-07" db="EMBL/GenBank/DDBJ databases">
        <title>Draft Genome Sequence of Gephyronic Acid Producer, Cystobacter violaceus Strain Cb vi76.</title>
        <authorList>
            <person name="Stevens D.C."/>
            <person name="Young J."/>
            <person name="Carmichael R."/>
            <person name="Tan J."/>
            <person name="Taylor R.E."/>
        </authorList>
    </citation>
    <scope>NUCLEOTIDE SEQUENCE [LARGE SCALE GENOMIC DNA]</scope>
    <source>
        <strain evidence="2 3">Cb vi76</strain>
    </source>
</reference>
<evidence type="ECO:0000313" key="3">
    <source>
        <dbReference type="Proteomes" id="UP000028547"/>
    </source>
</evidence>
<sequence>MGKLITFILAIAVTAGVAYYALSHAPRDSEPEGETSQAKRQLDNVRGAASRIESDADQRARELEQKMGGEQQ</sequence>
<dbReference type="EMBL" id="JPMI01000273">
    <property type="protein sequence ID" value="KFA88894.1"/>
    <property type="molecule type" value="Genomic_DNA"/>
</dbReference>
<comment type="caution">
    <text evidence="2">The sequence shown here is derived from an EMBL/GenBank/DDBJ whole genome shotgun (WGS) entry which is preliminary data.</text>
</comment>
<name>A0A084SKA9_9BACT</name>
<accession>A0A084SKA9</accession>
<dbReference type="AlphaFoldDB" id="A0A084SKA9"/>
<proteinExistence type="predicted"/>
<feature type="region of interest" description="Disordered" evidence="1">
    <location>
        <begin position="25"/>
        <end position="72"/>
    </location>
</feature>
<dbReference type="RefSeq" id="WP_043407074.1">
    <property type="nucleotide sequence ID" value="NZ_JPMI01000273.1"/>
</dbReference>
<dbReference type="Proteomes" id="UP000028547">
    <property type="component" value="Unassembled WGS sequence"/>
</dbReference>
<feature type="compositionally biased region" description="Basic and acidic residues" evidence="1">
    <location>
        <begin position="52"/>
        <end position="72"/>
    </location>
</feature>
<evidence type="ECO:0000256" key="1">
    <source>
        <dbReference type="SAM" id="MobiDB-lite"/>
    </source>
</evidence>